<organism evidence="3 4">
    <name type="scientific">Hortaea werneckii</name>
    <name type="common">Black yeast</name>
    <name type="synonym">Cladosporium werneckii</name>
    <dbReference type="NCBI Taxonomy" id="91943"/>
    <lineage>
        <taxon>Eukaryota</taxon>
        <taxon>Fungi</taxon>
        <taxon>Dikarya</taxon>
        <taxon>Ascomycota</taxon>
        <taxon>Pezizomycotina</taxon>
        <taxon>Dothideomycetes</taxon>
        <taxon>Dothideomycetidae</taxon>
        <taxon>Mycosphaerellales</taxon>
        <taxon>Teratosphaeriaceae</taxon>
        <taxon>Hortaea</taxon>
    </lineage>
</organism>
<dbReference type="AlphaFoldDB" id="A0A3M7A138"/>
<reference evidence="3 4" key="1">
    <citation type="journal article" date="2018" name="BMC Genomics">
        <title>Genomic evidence for intraspecific hybridization in a clonal and extremely halotolerant yeast.</title>
        <authorList>
            <person name="Gostincar C."/>
            <person name="Stajich J.E."/>
            <person name="Zupancic J."/>
            <person name="Zalar P."/>
            <person name="Gunde-Cimerman N."/>
        </authorList>
    </citation>
    <scope>NUCLEOTIDE SEQUENCE [LARGE SCALE GENOMIC DNA]</scope>
    <source>
        <strain evidence="3 4">EXF-6669</strain>
    </source>
</reference>
<feature type="compositionally biased region" description="Low complexity" evidence="1">
    <location>
        <begin position="882"/>
        <end position="893"/>
    </location>
</feature>
<feature type="region of interest" description="Disordered" evidence="1">
    <location>
        <begin position="50"/>
        <end position="117"/>
    </location>
</feature>
<feature type="domain" description="DUF8004" evidence="2">
    <location>
        <begin position="446"/>
        <end position="539"/>
    </location>
</feature>
<feature type="region of interest" description="Disordered" evidence="1">
    <location>
        <begin position="862"/>
        <end position="898"/>
    </location>
</feature>
<accession>A0A3M7A138</accession>
<feature type="region of interest" description="Disordered" evidence="1">
    <location>
        <begin position="138"/>
        <end position="213"/>
    </location>
</feature>
<dbReference type="OrthoDB" id="5300331at2759"/>
<protein>
    <recommendedName>
        <fullName evidence="2">DUF8004 domain-containing protein</fullName>
    </recommendedName>
</protein>
<feature type="compositionally biased region" description="Low complexity" evidence="1">
    <location>
        <begin position="912"/>
        <end position="924"/>
    </location>
</feature>
<feature type="compositionally biased region" description="Polar residues" evidence="1">
    <location>
        <begin position="315"/>
        <end position="333"/>
    </location>
</feature>
<dbReference type="EMBL" id="QWIL01000257">
    <property type="protein sequence ID" value="RMY21284.1"/>
    <property type="molecule type" value="Genomic_DNA"/>
</dbReference>
<feature type="compositionally biased region" description="Basic and acidic residues" evidence="1">
    <location>
        <begin position="81"/>
        <end position="95"/>
    </location>
</feature>
<feature type="region of interest" description="Disordered" evidence="1">
    <location>
        <begin position="312"/>
        <end position="351"/>
    </location>
</feature>
<dbReference type="Pfam" id="PF26013">
    <property type="entry name" value="DUF8004"/>
    <property type="match status" value="1"/>
</dbReference>
<evidence type="ECO:0000259" key="2">
    <source>
        <dbReference type="Pfam" id="PF26013"/>
    </source>
</evidence>
<feature type="compositionally biased region" description="Polar residues" evidence="1">
    <location>
        <begin position="65"/>
        <end position="79"/>
    </location>
</feature>
<feature type="compositionally biased region" description="Polar residues" evidence="1">
    <location>
        <begin position="170"/>
        <end position="180"/>
    </location>
</feature>
<evidence type="ECO:0000313" key="3">
    <source>
        <dbReference type="EMBL" id="RMY21284.1"/>
    </source>
</evidence>
<feature type="compositionally biased region" description="Pro residues" evidence="1">
    <location>
        <begin position="181"/>
        <end position="191"/>
    </location>
</feature>
<feature type="region of interest" description="Disordered" evidence="1">
    <location>
        <begin position="912"/>
        <end position="959"/>
    </location>
</feature>
<evidence type="ECO:0000256" key="1">
    <source>
        <dbReference type="SAM" id="MobiDB-lite"/>
    </source>
</evidence>
<name>A0A3M7A138_HORWE</name>
<dbReference type="Proteomes" id="UP000271337">
    <property type="component" value="Unassembled WGS sequence"/>
</dbReference>
<gene>
    <name evidence="3" type="ORF">D0867_03427</name>
</gene>
<dbReference type="PANTHER" id="PTHR39601">
    <property type="entry name" value="CHORIOGENIN HMINOR"/>
    <property type="match status" value="1"/>
</dbReference>
<dbReference type="PANTHER" id="PTHR39601:SF2">
    <property type="entry name" value="CHORIOGENIN HMINOR"/>
    <property type="match status" value="1"/>
</dbReference>
<feature type="compositionally biased region" description="Basic and acidic residues" evidence="1">
    <location>
        <begin position="156"/>
        <end position="167"/>
    </location>
</feature>
<sequence length="959" mass="105734">MALVTQPPQGRITYEPIQAQAGHGAVVRVPGSVMKLSKARIVFTRSTPREVVPPRPAHQVIRSIRGSSSAEGVALSSNMMPHDEQRRASQQESRSRSPGPGRLRKPVPAPSHSRNVSGQYLAPSEYSQPTLQDLQHRQQNGGDHVLPPPPPLAVGSDRRSLSADRSRPSTPNYSRPTTPNLQPPSGPPMTPASPGAAEKEKRKSSGWFGSKKKEDLPKLPTAWVAGHPQKEAYDHETLVSGRPVKELWDDEDGNCYVYLFPRISGRPASFKVDSEIFASSPVLTKLAFGDIYSQNQDADRRQLPLDARTRDLSINDYSTPPQSPQKQPGADTNSRSSRESRRSKYSTFSDSRQEAHLYLPIKLGSDAAQPPAAKSGKGATKPDEVNEDLQTLIDIRNFFAFLCGQSLVATERKGSFFQIFMSIAGILKTYEFSNVDGSTYGEIPSSSFDSYVEELGLADVRQSREKTIEGVVLGERMKSVHLYNETFTHAAGKHDELLAMKSPKFNLTSSITQNRLVRAAMDLEKRIQSVQTILNDFDFPSLFSGIMNSKMSDERREGVRFEAWKDGFLGIRKWCMSTYQQRYGHWPPKASSKKNDLETSGLNRLVLLDLYKDWSSVYDLLSDRLNLTTRTVDGINLEERASEQPTVRGIRAVLSEYDRSSPPVKPPIPFDLPRLPDLKTTRSDFGQGDKKKDLKATEKKIKDDEIAQLLRHSWNDDTVVTPFLNSFRELEKKAAHGCKIGEIVDLRIGQWIFIPTHARMRRPGIKHTKGVEYFLCEPPRSGVPWANPAMGNQAGMGMGRRWFSVGEGGGVVSLPSDIVEHGVEGIYRRSHCWQMAEKWSATNPILNSALHEQEALNASQSAALGDGLPPPPPPNQGGLMVPGSRSSSPAGSMRSDKRSSYIGLGLEALPLPAGVSPDGRSSSPGPGGRPASQGHVVDSSKTFDSILGDIQGQKKGRKK</sequence>
<proteinExistence type="predicted"/>
<comment type="caution">
    <text evidence="3">The sequence shown here is derived from an EMBL/GenBank/DDBJ whole genome shotgun (WGS) entry which is preliminary data.</text>
</comment>
<dbReference type="InterPro" id="IPR058317">
    <property type="entry name" value="DUF8004"/>
</dbReference>
<evidence type="ECO:0000313" key="4">
    <source>
        <dbReference type="Proteomes" id="UP000271337"/>
    </source>
</evidence>